<dbReference type="Proteomes" id="UP000247980">
    <property type="component" value="Unassembled WGS sequence"/>
</dbReference>
<keyword evidence="2" id="KW-1015">Disulfide bond</keyword>
<comment type="caution">
    <text evidence="4">The sequence shown here is derived from an EMBL/GenBank/DDBJ whole genome shotgun (WGS) entry which is preliminary data.</text>
</comment>
<dbReference type="RefSeq" id="WP_110485554.1">
    <property type="nucleotide sequence ID" value="NZ_QJVC01000012.1"/>
</dbReference>
<evidence type="ECO:0000259" key="3">
    <source>
        <dbReference type="SMART" id="SM00560"/>
    </source>
</evidence>
<organism evidence="4 5">
    <name type="scientific">Arthrobacter psychrolactophilus</name>
    <dbReference type="NCBI Taxonomy" id="92442"/>
    <lineage>
        <taxon>Bacteria</taxon>
        <taxon>Bacillati</taxon>
        <taxon>Actinomycetota</taxon>
        <taxon>Actinomycetes</taxon>
        <taxon>Micrococcales</taxon>
        <taxon>Micrococcaceae</taxon>
        <taxon>Arthrobacter</taxon>
    </lineage>
</organism>
<keyword evidence="1" id="KW-0732">Signal</keyword>
<proteinExistence type="predicted"/>
<reference evidence="4 5" key="1">
    <citation type="submission" date="2018-05" db="EMBL/GenBank/DDBJ databases">
        <title>Genetic diversity of glacier-inhabiting Cryobacterium bacteria in China and description of Cryobacterium mengkeensis sp. nov. and Arthrobacter glacialis sp. nov.</title>
        <authorList>
            <person name="Liu Q."/>
            <person name="Xin Y.-H."/>
        </authorList>
    </citation>
    <scope>NUCLEOTIDE SEQUENCE [LARGE SCALE GENOMIC DNA]</scope>
    <source>
        <strain evidence="4 5">B7</strain>
    </source>
</reference>
<dbReference type="Pfam" id="PF13385">
    <property type="entry name" value="Laminin_G_3"/>
    <property type="match status" value="1"/>
</dbReference>
<dbReference type="SUPFAM" id="SSF49899">
    <property type="entry name" value="Concanavalin A-like lectins/glucanases"/>
    <property type="match status" value="1"/>
</dbReference>
<gene>
    <name evidence="4" type="ORF">CVS30_11920</name>
</gene>
<evidence type="ECO:0000256" key="1">
    <source>
        <dbReference type="ARBA" id="ARBA00022729"/>
    </source>
</evidence>
<evidence type="ECO:0000256" key="2">
    <source>
        <dbReference type="ARBA" id="ARBA00023157"/>
    </source>
</evidence>
<accession>A0A2V5JF29</accession>
<sequence>MDVLEAVAPHRTTPHPFARHRSRTIAAVIASVLIGTLGACGSPDTLKATNAWSLTKAEASAGGVTLSLEDGARWTGEGLALDGTNFGTTAEPGPLATDSSFTVSAWVRPAGQPGQYSSVLSQSGEVAGAFFLGVAEGFWAFSVKPADGNGGDFVTNRDLATTVEVEPDAWVHLAGVYDSTAGRALFYLNGYPTSANGVATEPLFAAKGPLLFGSGQANGQLSDFFKGTVADVRTWSRALSTEEVTAASLIATPDGATLTKAELPAEPNCPDPHGGLCLGALEEGNYSTTSFEPKLSYTVPEGWSNREDLPGNVLLTRTSDSQEGTWGGSYIGVYQNVRASSLCTEEAQPGVGTSAADLAAWYRTAPGLEIVTDAPTMVGGLSGIMLDFRVSTQWKSPCPLDGVIHAIPIIIGGGVSDLHHVMGAPLEMRIILLDWQGGNLAVEITSVLEQHSLEDYLTTIGSDAVVNSFTFEP</sequence>
<dbReference type="SMART" id="SM00560">
    <property type="entry name" value="LamGL"/>
    <property type="match status" value="1"/>
</dbReference>
<feature type="domain" description="LamG-like jellyroll fold" evidence="3">
    <location>
        <begin position="99"/>
        <end position="242"/>
    </location>
</feature>
<dbReference type="AlphaFoldDB" id="A0A2V5JF29"/>
<protein>
    <recommendedName>
        <fullName evidence="3">LamG-like jellyroll fold domain-containing protein</fullName>
    </recommendedName>
</protein>
<dbReference type="InterPro" id="IPR006558">
    <property type="entry name" value="LamG-like"/>
</dbReference>
<keyword evidence="5" id="KW-1185">Reference proteome</keyword>
<evidence type="ECO:0000313" key="4">
    <source>
        <dbReference type="EMBL" id="PYI38087.1"/>
    </source>
</evidence>
<evidence type="ECO:0000313" key="5">
    <source>
        <dbReference type="Proteomes" id="UP000247980"/>
    </source>
</evidence>
<name>A0A2V5JF29_9MICC</name>
<dbReference type="OrthoDB" id="4905381at2"/>
<dbReference type="EMBL" id="QJVC01000012">
    <property type="protein sequence ID" value="PYI38087.1"/>
    <property type="molecule type" value="Genomic_DNA"/>
</dbReference>
<dbReference type="Gene3D" id="2.60.120.200">
    <property type="match status" value="1"/>
</dbReference>
<dbReference type="InterPro" id="IPR013320">
    <property type="entry name" value="ConA-like_dom_sf"/>
</dbReference>